<dbReference type="Proteomes" id="UP000054844">
    <property type="component" value="Unassembled WGS sequence"/>
</dbReference>
<evidence type="ECO:0000256" key="2">
    <source>
        <dbReference type="SAM" id="MobiDB-lite"/>
    </source>
</evidence>
<name>A0A1S8D7V4_9PROT</name>
<organism evidence="3 4">
    <name type="scientific">Roseomonas mucosa</name>
    <dbReference type="NCBI Taxonomy" id="207340"/>
    <lineage>
        <taxon>Bacteria</taxon>
        <taxon>Pseudomonadati</taxon>
        <taxon>Pseudomonadota</taxon>
        <taxon>Alphaproteobacteria</taxon>
        <taxon>Acetobacterales</taxon>
        <taxon>Roseomonadaceae</taxon>
        <taxon>Roseomonas</taxon>
    </lineage>
</organism>
<comment type="caution">
    <text evidence="3">The sequence shown here is derived from an EMBL/GenBank/DDBJ whole genome shotgun (WGS) entry which is preliminary data.</text>
</comment>
<accession>A0A1S8D7V4</accession>
<protein>
    <recommendedName>
        <fullName evidence="1">UPF0311 protein APZ41_004175</fullName>
    </recommendedName>
</protein>
<dbReference type="Gene3D" id="2.40.160.20">
    <property type="match status" value="1"/>
</dbReference>
<dbReference type="STRING" id="207340.APZ41_004175"/>
<reference evidence="3" key="1">
    <citation type="submission" date="2016-12" db="EMBL/GenBank/DDBJ databases">
        <title>Draft genome sequence of Roseomonas mucosa strain AU37, isolated from a peripheral intravenous catheter.</title>
        <authorList>
            <person name="Choudhury M.A."/>
            <person name="Sidjabat H.E."/>
            <person name="Wailan A.M."/>
            <person name="Zhang L."/>
            <person name="Marsh N.M."/>
            <person name="Rickard C.M."/>
            <person name="Davies M."/>
            <person name="Mcmillan D.J."/>
        </authorList>
    </citation>
    <scope>NUCLEOTIDE SEQUENCE [LARGE SCALE GENOMIC DNA]</scope>
    <source>
        <strain evidence="3">AU37</strain>
    </source>
</reference>
<proteinExistence type="inferred from homology"/>
<evidence type="ECO:0000313" key="4">
    <source>
        <dbReference type="Proteomes" id="UP000054844"/>
    </source>
</evidence>
<dbReference type="InterPro" id="IPR020915">
    <property type="entry name" value="UPF0311"/>
</dbReference>
<dbReference type="InterPro" id="IPR006311">
    <property type="entry name" value="TAT_signal"/>
</dbReference>
<evidence type="ECO:0000313" key="3">
    <source>
        <dbReference type="EMBL" id="ONH84443.1"/>
    </source>
</evidence>
<dbReference type="PANTHER" id="PTHR37315">
    <property type="entry name" value="UPF0311 PROTEIN BLR7842"/>
    <property type="match status" value="1"/>
</dbReference>
<comment type="similarity">
    <text evidence="1">Belongs to the UPF0311 family.</text>
</comment>
<sequence>MEQDMQDPIPGHENPAHETKRATVLRRNLLLTALAGGGMAAALPGAEARAEDYVSLAPQIPMAPPRTEFIYEAICDLSPTLALGNSPLGERRMVPITGGEFRGPRLRGKVLPGGADRQLVRRDGVRQLNALYELQTEDGAVITVNNHVTVDNPPGGPRYAFSVLDITAPEGPHGWLNKGVYVGTLDSLRPARTAVLIRVFRLA</sequence>
<dbReference type="AlphaFoldDB" id="A0A1S8D7V4"/>
<evidence type="ECO:0000256" key="1">
    <source>
        <dbReference type="HAMAP-Rule" id="MF_00775"/>
    </source>
</evidence>
<gene>
    <name evidence="3" type="ORF">APZ41_004175</name>
</gene>
<dbReference type="Pfam" id="PF11578">
    <property type="entry name" value="DUF3237"/>
    <property type="match status" value="1"/>
</dbReference>
<keyword evidence="4" id="KW-1185">Reference proteome</keyword>
<dbReference type="EMBL" id="LLWF02000007">
    <property type="protein sequence ID" value="ONH84443.1"/>
    <property type="molecule type" value="Genomic_DNA"/>
</dbReference>
<dbReference type="HAMAP" id="MF_00775">
    <property type="entry name" value="UPF0311"/>
    <property type="match status" value="1"/>
</dbReference>
<feature type="region of interest" description="Disordered" evidence="2">
    <location>
        <begin position="1"/>
        <end position="20"/>
    </location>
</feature>
<dbReference type="PROSITE" id="PS51318">
    <property type="entry name" value="TAT"/>
    <property type="match status" value="1"/>
</dbReference>
<dbReference type="PANTHER" id="PTHR37315:SF1">
    <property type="entry name" value="UPF0311 PROTEIN BLR7842"/>
    <property type="match status" value="1"/>
</dbReference>